<protein>
    <submittedName>
        <fullName evidence="2">Helix-turn-helix domain-containing protein</fullName>
    </submittedName>
</protein>
<dbReference type="AlphaFoldDB" id="A0A7K3MB91"/>
<dbReference type="Pfam" id="PF13443">
    <property type="entry name" value="HTH_26"/>
    <property type="match status" value="1"/>
</dbReference>
<name>A0A7K3MB91_9ACTN</name>
<dbReference type="RefSeq" id="WP_162453261.1">
    <property type="nucleotide sequence ID" value="NZ_WLZY01000012.1"/>
</dbReference>
<proteinExistence type="predicted"/>
<dbReference type="InterPro" id="IPR001387">
    <property type="entry name" value="Cro/C1-type_HTH"/>
</dbReference>
<organism evidence="2 3">
    <name type="scientific">Phytoactinopolyspora mesophila</name>
    <dbReference type="NCBI Taxonomy" id="2650750"/>
    <lineage>
        <taxon>Bacteria</taxon>
        <taxon>Bacillati</taxon>
        <taxon>Actinomycetota</taxon>
        <taxon>Actinomycetes</taxon>
        <taxon>Jiangellales</taxon>
        <taxon>Jiangellaceae</taxon>
        <taxon>Phytoactinopolyspora</taxon>
    </lineage>
</organism>
<evidence type="ECO:0000313" key="3">
    <source>
        <dbReference type="Proteomes" id="UP000460435"/>
    </source>
</evidence>
<gene>
    <name evidence="2" type="ORF">F7O44_26130</name>
</gene>
<feature type="non-terminal residue" evidence="2">
    <location>
        <position position="53"/>
    </location>
</feature>
<keyword evidence="3" id="KW-1185">Reference proteome</keyword>
<evidence type="ECO:0000313" key="2">
    <source>
        <dbReference type="EMBL" id="NDL60563.1"/>
    </source>
</evidence>
<sequence>MANKTGYVWHLRREMADRGMFQTTDLIAPLAERGAKLSREQVYRLVTGTPERL</sequence>
<dbReference type="EMBL" id="WLZY01000012">
    <property type="protein sequence ID" value="NDL60563.1"/>
    <property type="molecule type" value="Genomic_DNA"/>
</dbReference>
<evidence type="ECO:0000259" key="1">
    <source>
        <dbReference type="Pfam" id="PF13443"/>
    </source>
</evidence>
<feature type="domain" description="HTH cro/C1-type" evidence="1">
    <location>
        <begin position="10"/>
        <end position="53"/>
    </location>
</feature>
<comment type="caution">
    <text evidence="2">The sequence shown here is derived from an EMBL/GenBank/DDBJ whole genome shotgun (WGS) entry which is preliminary data.</text>
</comment>
<dbReference type="Proteomes" id="UP000460435">
    <property type="component" value="Unassembled WGS sequence"/>
</dbReference>
<reference evidence="2 3" key="1">
    <citation type="submission" date="2019-11" db="EMBL/GenBank/DDBJ databases">
        <authorList>
            <person name="Li X.-J."/>
            <person name="Feng X.-M."/>
        </authorList>
    </citation>
    <scope>NUCLEOTIDE SEQUENCE [LARGE SCALE GENOMIC DNA]</scope>
    <source>
        <strain evidence="2 3">XMNu-373</strain>
    </source>
</reference>
<accession>A0A7K3MB91</accession>